<reference evidence="2" key="1">
    <citation type="journal article" date="2019" name="Int. J. Syst. Evol. Microbiol.">
        <title>The Global Catalogue of Microorganisms (GCM) 10K type strain sequencing project: providing services to taxonomists for standard genome sequencing and annotation.</title>
        <authorList>
            <consortium name="The Broad Institute Genomics Platform"/>
            <consortium name="The Broad Institute Genome Sequencing Center for Infectious Disease"/>
            <person name="Wu L."/>
            <person name="Ma J."/>
        </authorList>
    </citation>
    <scope>NUCLEOTIDE SEQUENCE [LARGE SCALE GENOMIC DNA]</scope>
    <source>
        <strain evidence="2">JCM 15910</strain>
    </source>
</reference>
<proteinExistence type="predicted"/>
<dbReference type="SUPFAM" id="SSF52540">
    <property type="entry name" value="P-loop containing nucleoside triphosphate hydrolases"/>
    <property type="match status" value="1"/>
</dbReference>
<gene>
    <name evidence="1" type="ORF">GCM10009115_15600</name>
</gene>
<evidence type="ECO:0000313" key="2">
    <source>
        <dbReference type="Proteomes" id="UP001500738"/>
    </source>
</evidence>
<dbReference type="EMBL" id="BAAAFE010000007">
    <property type="protein sequence ID" value="GAA0863777.1"/>
    <property type="molecule type" value="Genomic_DNA"/>
</dbReference>
<comment type="caution">
    <text evidence="1">The sequence shown here is derived from an EMBL/GenBank/DDBJ whole genome shotgun (WGS) entry which is preliminary data.</text>
</comment>
<evidence type="ECO:0000313" key="1">
    <source>
        <dbReference type="EMBL" id="GAA0863777.1"/>
    </source>
</evidence>
<dbReference type="RefSeq" id="WP_215353406.1">
    <property type="nucleotide sequence ID" value="NZ_BAAAFE010000007.1"/>
</dbReference>
<organism evidence="1 2">
    <name type="scientific">Sphingopyxis soli</name>
    <dbReference type="NCBI Taxonomy" id="592051"/>
    <lineage>
        <taxon>Bacteria</taxon>
        <taxon>Pseudomonadati</taxon>
        <taxon>Pseudomonadota</taxon>
        <taxon>Alphaproteobacteria</taxon>
        <taxon>Sphingomonadales</taxon>
        <taxon>Sphingomonadaceae</taxon>
        <taxon>Sphingopyxis</taxon>
    </lineage>
</organism>
<dbReference type="Proteomes" id="UP001500738">
    <property type="component" value="Unassembled WGS sequence"/>
</dbReference>
<name>A0ABP3XGP7_9SPHN</name>
<protein>
    <recommendedName>
        <fullName evidence="3">KAP NTPase domain-containing protein</fullName>
    </recommendedName>
</protein>
<dbReference type="InterPro" id="IPR027417">
    <property type="entry name" value="P-loop_NTPase"/>
</dbReference>
<accession>A0ABP3XGP7</accession>
<evidence type="ECO:0008006" key="3">
    <source>
        <dbReference type="Google" id="ProtNLM"/>
    </source>
</evidence>
<keyword evidence="2" id="KW-1185">Reference proteome</keyword>
<sequence>MSATLVIKEIRRFLESEKAEVLCIKGRWGVGKTYAWLQILGETQTGGKLHAKKYSYVSLFGLNSLDEVRHAIFEGRVSPDKAISGPDSESLADLFEAGKSLVRKSRGWLGAALGPVGFGEIGNMLARSAFFLVRDQLICIDDLERAGAGLSPRDLLGLISFLKEQRNCQIVLLLNDGAMGDLDLDQFQRLLEKVVDTAVIFAPSPAEAAAIAIPGDGAISDELRRGVITLGITNIRVIKKIERIALQLVDLLPGAPERIISQGIVACLLGGWSVYEPGQAPSLEFLLGYNSLHAAMMERENGPDEAFIRWRDQLSNLPYNASDDFDVAIFDAAAAGYFDAERLRTEAAKLHEELQRNSRINPLSKAWERYRESLVEDDAFVIDAIEKAAHESLAITDSININGTIAFLREQGRGQQADAIAKAYVDAQPENPDFFNILNHHFPADQPADPALAAALAQRLATFRDERDPKAVILDIAHGRAWQDDDLALLAGIDVDAYQAMFEGTEGSDLSLLVRTALQMARGHEHDRPEIRATVEQALGRIAAKSPLRARRLRQWGFAPPAEN</sequence>